<feature type="region of interest" description="Disordered" evidence="4">
    <location>
        <begin position="333"/>
        <end position="378"/>
    </location>
</feature>
<feature type="domain" description="RRM" evidence="5">
    <location>
        <begin position="11"/>
        <end position="86"/>
    </location>
</feature>
<comment type="caution">
    <text evidence="6">The sequence shown here is derived from an EMBL/GenBank/DDBJ whole genome shotgun (WGS) entry which is preliminary data.</text>
</comment>
<evidence type="ECO:0000313" key="6">
    <source>
        <dbReference type="EMBL" id="CAL4076349.1"/>
    </source>
</evidence>
<dbReference type="SUPFAM" id="SSF54928">
    <property type="entry name" value="RNA-binding domain, RBD"/>
    <property type="match status" value="2"/>
</dbReference>
<keyword evidence="2 3" id="KW-0694">RNA-binding</keyword>
<reference evidence="6 7" key="1">
    <citation type="submission" date="2024-05" db="EMBL/GenBank/DDBJ databases">
        <authorList>
            <person name="Wallberg A."/>
        </authorList>
    </citation>
    <scope>NUCLEOTIDE SEQUENCE [LARGE SCALE GENOMIC DNA]</scope>
</reference>
<feature type="region of interest" description="Disordered" evidence="4">
    <location>
        <begin position="170"/>
        <end position="232"/>
    </location>
</feature>
<dbReference type="PANTHER" id="PTHR48032:SF6">
    <property type="entry name" value="RNA-BINDING (RRM_RBD_RNP MOTIFS) FAMILY PROTEIN"/>
    <property type="match status" value="1"/>
</dbReference>
<dbReference type="Gene3D" id="3.30.70.330">
    <property type="match status" value="2"/>
</dbReference>
<dbReference type="SMART" id="SM00360">
    <property type="entry name" value="RRM"/>
    <property type="match status" value="2"/>
</dbReference>
<proteinExistence type="predicted"/>
<keyword evidence="7" id="KW-1185">Reference proteome</keyword>
<dbReference type="Proteomes" id="UP001497623">
    <property type="component" value="Unassembled WGS sequence"/>
</dbReference>
<protein>
    <recommendedName>
        <fullName evidence="5">RRM domain-containing protein</fullName>
    </recommendedName>
</protein>
<evidence type="ECO:0000259" key="5">
    <source>
        <dbReference type="PROSITE" id="PS50102"/>
    </source>
</evidence>
<dbReference type="AlphaFoldDB" id="A0AAV2QCN5"/>
<feature type="compositionally biased region" description="Gly residues" evidence="4">
    <location>
        <begin position="192"/>
        <end position="232"/>
    </location>
</feature>
<dbReference type="GO" id="GO:0003729">
    <property type="term" value="F:mRNA binding"/>
    <property type="evidence" value="ECO:0007669"/>
    <property type="project" value="TreeGrafter"/>
</dbReference>
<dbReference type="PROSITE" id="PS50102">
    <property type="entry name" value="RRM"/>
    <property type="match status" value="2"/>
</dbReference>
<dbReference type="EMBL" id="CAXKWB010005028">
    <property type="protein sequence ID" value="CAL4076349.1"/>
    <property type="molecule type" value="Genomic_DNA"/>
</dbReference>
<evidence type="ECO:0000256" key="1">
    <source>
        <dbReference type="ARBA" id="ARBA00022737"/>
    </source>
</evidence>
<evidence type="ECO:0000256" key="2">
    <source>
        <dbReference type="ARBA" id="ARBA00022884"/>
    </source>
</evidence>
<accession>A0AAV2QCN5</accession>
<feature type="compositionally biased region" description="Gly residues" evidence="4">
    <location>
        <begin position="333"/>
        <end position="359"/>
    </location>
</feature>
<dbReference type="InterPro" id="IPR012677">
    <property type="entry name" value="Nucleotide-bd_a/b_plait_sf"/>
</dbReference>
<keyword evidence="1" id="KW-0677">Repeat</keyword>
<evidence type="ECO:0000256" key="4">
    <source>
        <dbReference type="SAM" id="MobiDB-lite"/>
    </source>
</evidence>
<feature type="compositionally biased region" description="Polar residues" evidence="4">
    <location>
        <begin position="369"/>
        <end position="378"/>
    </location>
</feature>
<sequence>MAPFHQQDTKCKLFVGGLSKDTTQDALSQYFAAYGEPQANLVMNKDTGQSKGFAFLNFSTADLIDQVQASRPHKIDGRALTTTRVLPKDDQGLADNTQVKKLFVARIRGPIEDSHIKEVFKDYGNILSVAIPIDKETQRQKGFVFVEFDDCDSVDKAICFRDEIQVNGNPVDIKKGIDKSQQAERGGRGRGGRGGGGGGMRGRGGGFQNSFSGGGYGAPSGRGGGGRGGASRGRGGYNGYEAAAGNGYETGYEAATGYEAEAGYGYEAAAGNGYDAHASAAIGGYGYDASAAAGGYGYEASAADSGYSAGYDTGAAAAGNGYSAGYAPRGAPRGGRGGFRGGRGGAGGGRGGPSRGRGAMGASRGWGAQRSQPYSAGY</sequence>
<dbReference type="InterPro" id="IPR035979">
    <property type="entry name" value="RBD_domain_sf"/>
</dbReference>
<evidence type="ECO:0000256" key="3">
    <source>
        <dbReference type="PROSITE-ProRule" id="PRU00176"/>
    </source>
</evidence>
<dbReference type="GO" id="GO:0006417">
    <property type="term" value="P:regulation of translation"/>
    <property type="evidence" value="ECO:0007669"/>
    <property type="project" value="TreeGrafter"/>
</dbReference>
<feature type="compositionally biased region" description="Basic and acidic residues" evidence="4">
    <location>
        <begin position="172"/>
        <end position="187"/>
    </location>
</feature>
<dbReference type="PANTHER" id="PTHR48032">
    <property type="entry name" value="RNA-BINDING PROTEIN MUSASHI HOMOLOG RBP6"/>
    <property type="match status" value="1"/>
</dbReference>
<gene>
    <name evidence="6" type="ORF">MNOR_LOCUS10121</name>
</gene>
<organism evidence="6 7">
    <name type="scientific">Meganyctiphanes norvegica</name>
    <name type="common">Northern krill</name>
    <name type="synonym">Thysanopoda norvegica</name>
    <dbReference type="NCBI Taxonomy" id="48144"/>
    <lineage>
        <taxon>Eukaryota</taxon>
        <taxon>Metazoa</taxon>
        <taxon>Ecdysozoa</taxon>
        <taxon>Arthropoda</taxon>
        <taxon>Crustacea</taxon>
        <taxon>Multicrustacea</taxon>
        <taxon>Malacostraca</taxon>
        <taxon>Eumalacostraca</taxon>
        <taxon>Eucarida</taxon>
        <taxon>Euphausiacea</taxon>
        <taxon>Euphausiidae</taxon>
        <taxon>Meganyctiphanes</taxon>
    </lineage>
</organism>
<dbReference type="Pfam" id="PF00076">
    <property type="entry name" value="RRM_1"/>
    <property type="match status" value="2"/>
</dbReference>
<evidence type="ECO:0000313" key="7">
    <source>
        <dbReference type="Proteomes" id="UP001497623"/>
    </source>
</evidence>
<name>A0AAV2QCN5_MEGNR</name>
<dbReference type="InterPro" id="IPR000504">
    <property type="entry name" value="RRM_dom"/>
</dbReference>
<feature type="domain" description="RRM" evidence="5">
    <location>
        <begin position="100"/>
        <end position="178"/>
    </location>
</feature>